<organism evidence="1 2">
    <name type="scientific">Hymenobacter cellulosivorans</name>
    <dbReference type="NCBI Taxonomy" id="2932249"/>
    <lineage>
        <taxon>Bacteria</taxon>
        <taxon>Pseudomonadati</taxon>
        <taxon>Bacteroidota</taxon>
        <taxon>Cytophagia</taxon>
        <taxon>Cytophagales</taxon>
        <taxon>Hymenobacteraceae</taxon>
        <taxon>Hymenobacter</taxon>
    </lineage>
</organism>
<dbReference type="NCBIfam" id="TIGR02117">
    <property type="entry name" value="chp_urease_rgn"/>
    <property type="match status" value="1"/>
</dbReference>
<dbReference type="Proteomes" id="UP000831785">
    <property type="component" value="Chromosome"/>
</dbReference>
<keyword evidence="2" id="KW-1185">Reference proteome</keyword>
<gene>
    <name evidence="1" type="ORF">MUN80_15755</name>
</gene>
<accession>A0ABY4F3H9</accession>
<dbReference type="Pfam" id="PF09601">
    <property type="entry name" value="DUF2459"/>
    <property type="match status" value="1"/>
</dbReference>
<sequence length="222" mass="24297">MYPALAFLLLFFAGGRVPVNREFRPTPGGIPVFVVSNGFHTDIVVPVREPRTGTDWLQQLGQPQLTAQFSAHEYAAFGWGSERFYLASYGGRMPGVGTVLRAAGPGRTLMHVGFYQSAPRPGQHVVALQISADQYRRLTTLLQASFAPDSAGRAQLRNAAGYTPSDFFFRARGRYHALRTCNDWTAATLRRAGLRAPLKSPLAGPVLRQLRRSRAAAGQAPQ</sequence>
<protein>
    <submittedName>
        <fullName evidence="1">TIGR02117 family protein</fullName>
    </submittedName>
</protein>
<dbReference type="InterPro" id="IPR011727">
    <property type="entry name" value="CHP02117"/>
</dbReference>
<name>A0ABY4F3H9_9BACT</name>
<evidence type="ECO:0000313" key="2">
    <source>
        <dbReference type="Proteomes" id="UP000831785"/>
    </source>
</evidence>
<dbReference type="RefSeq" id="WP_244714408.1">
    <property type="nucleotide sequence ID" value="NZ_CP095049.1"/>
</dbReference>
<evidence type="ECO:0000313" key="1">
    <source>
        <dbReference type="EMBL" id="UOQ51217.1"/>
    </source>
</evidence>
<reference evidence="1 2" key="1">
    <citation type="submission" date="2022-04" db="EMBL/GenBank/DDBJ databases">
        <title>Hymenobacter sp. isolated from the air.</title>
        <authorList>
            <person name="Won M."/>
            <person name="Lee C.-M."/>
            <person name="Woen H.-Y."/>
            <person name="Kwon S.-W."/>
        </authorList>
    </citation>
    <scope>NUCLEOTIDE SEQUENCE [LARGE SCALE GENOMIC DNA]</scope>
    <source>
        <strain evidence="2">5116 S-27</strain>
    </source>
</reference>
<dbReference type="EMBL" id="CP095049">
    <property type="protein sequence ID" value="UOQ51217.1"/>
    <property type="molecule type" value="Genomic_DNA"/>
</dbReference>
<proteinExistence type="predicted"/>